<dbReference type="AlphaFoldDB" id="A0AA38T913"/>
<feature type="domain" description="TFIIS N-terminal" evidence="6">
    <location>
        <begin position="112"/>
        <end position="186"/>
    </location>
</feature>
<feature type="coiled-coil region" evidence="4">
    <location>
        <begin position="239"/>
        <end position="310"/>
    </location>
</feature>
<gene>
    <name evidence="7" type="ORF">OSB04_014826</name>
</gene>
<keyword evidence="8" id="KW-1185">Reference proteome</keyword>
<evidence type="ECO:0000256" key="4">
    <source>
        <dbReference type="SAM" id="Coils"/>
    </source>
</evidence>
<dbReference type="Gene3D" id="1.20.930.10">
    <property type="entry name" value="Conserved domain common to transcription factors TFIIS, elongin A, CRSP70"/>
    <property type="match status" value="1"/>
</dbReference>
<comment type="subcellular location">
    <subcellularLocation>
        <location evidence="1 3">Nucleus</location>
    </subcellularLocation>
</comment>
<dbReference type="PANTHER" id="PTHR46554:SF9">
    <property type="entry name" value="TRANSCRIPTION FACTOR IIS-RELATED"/>
    <property type="match status" value="1"/>
</dbReference>
<dbReference type="InterPro" id="IPR035441">
    <property type="entry name" value="TFIIS/LEDGF_dom_sf"/>
</dbReference>
<evidence type="ECO:0000256" key="1">
    <source>
        <dbReference type="ARBA" id="ARBA00004123"/>
    </source>
</evidence>
<protein>
    <recommendedName>
        <fullName evidence="6">TFIIS N-terminal domain-containing protein</fullName>
    </recommendedName>
</protein>
<evidence type="ECO:0000256" key="2">
    <source>
        <dbReference type="ARBA" id="ARBA00023242"/>
    </source>
</evidence>
<reference evidence="7" key="1">
    <citation type="submission" date="2023-03" db="EMBL/GenBank/DDBJ databases">
        <title>Chromosome-scale reference genome and RAD-based genetic map of yellow starthistle (Centaurea solstitialis) reveal putative structural variation and QTLs associated with invader traits.</title>
        <authorList>
            <person name="Reatini B."/>
            <person name="Cang F.A."/>
            <person name="Jiang Q."/>
            <person name="Mckibben M.T.W."/>
            <person name="Barker M.S."/>
            <person name="Rieseberg L.H."/>
            <person name="Dlugosch K.M."/>
        </authorList>
    </citation>
    <scope>NUCLEOTIDE SEQUENCE</scope>
    <source>
        <strain evidence="7">CAN-66</strain>
        <tissue evidence="7">Leaf</tissue>
    </source>
</reference>
<organism evidence="7 8">
    <name type="scientific">Centaurea solstitialis</name>
    <name type="common">yellow star-thistle</name>
    <dbReference type="NCBI Taxonomy" id="347529"/>
    <lineage>
        <taxon>Eukaryota</taxon>
        <taxon>Viridiplantae</taxon>
        <taxon>Streptophyta</taxon>
        <taxon>Embryophyta</taxon>
        <taxon>Tracheophyta</taxon>
        <taxon>Spermatophyta</taxon>
        <taxon>Magnoliopsida</taxon>
        <taxon>eudicotyledons</taxon>
        <taxon>Gunneridae</taxon>
        <taxon>Pentapetalae</taxon>
        <taxon>asterids</taxon>
        <taxon>campanulids</taxon>
        <taxon>Asterales</taxon>
        <taxon>Asteraceae</taxon>
        <taxon>Carduoideae</taxon>
        <taxon>Cardueae</taxon>
        <taxon>Centaureinae</taxon>
        <taxon>Centaurea</taxon>
    </lineage>
</organism>
<dbReference type="InterPro" id="IPR003617">
    <property type="entry name" value="TFIIS/CRSP70_N_sub"/>
</dbReference>
<name>A0AA38T913_9ASTR</name>
<dbReference type="Proteomes" id="UP001172457">
    <property type="component" value="Chromosome 4"/>
</dbReference>
<keyword evidence="4" id="KW-0175">Coiled coil</keyword>
<proteinExistence type="predicted"/>
<dbReference type="SUPFAM" id="SSF47676">
    <property type="entry name" value="Conserved domain common to transcription factors TFIIS, elongin A, CRSP70"/>
    <property type="match status" value="1"/>
</dbReference>
<accession>A0AA38T913</accession>
<dbReference type="EMBL" id="JARYMX010000004">
    <property type="protein sequence ID" value="KAJ9550781.1"/>
    <property type="molecule type" value="Genomic_DNA"/>
</dbReference>
<evidence type="ECO:0000259" key="6">
    <source>
        <dbReference type="PROSITE" id="PS51319"/>
    </source>
</evidence>
<feature type="region of interest" description="Disordered" evidence="5">
    <location>
        <begin position="313"/>
        <end position="353"/>
    </location>
</feature>
<dbReference type="PANTHER" id="PTHR46554">
    <property type="entry name" value="MEDIATOR OF RNA POLYMERASE II TRANSCRIPTION SUBUNIT 26A-RELATED"/>
    <property type="match status" value="1"/>
</dbReference>
<feature type="compositionally biased region" description="Basic and acidic residues" evidence="5">
    <location>
        <begin position="338"/>
        <end position="347"/>
    </location>
</feature>
<evidence type="ECO:0000256" key="3">
    <source>
        <dbReference type="PROSITE-ProRule" id="PRU00649"/>
    </source>
</evidence>
<evidence type="ECO:0000313" key="8">
    <source>
        <dbReference type="Proteomes" id="UP001172457"/>
    </source>
</evidence>
<dbReference type="SMART" id="SM00509">
    <property type="entry name" value="TFS2N"/>
    <property type="match status" value="1"/>
</dbReference>
<comment type="caution">
    <text evidence="7">The sequence shown here is derived from an EMBL/GenBank/DDBJ whole genome shotgun (WGS) entry which is preliminary data.</text>
</comment>
<keyword evidence="2 3" id="KW-0539">Nucleus</keyword>
<sequence length="353" mass="41003">MLYMEELKKSEAEIMDEWRNNLRSITRNGDVFELIKRAIMVAAFDHPTEFLTKRDEIAQILFSSHHQENNIGCENKMKEDEDVNNHDGIIYDGDLVHENHMVTTTTTTTDDDEVLRIKHILDHKHECESSVYESLSKLEEMGMCFKTLQATMIGKSVRGFQKHACMEIRQIARRLIKKWRCVADEWIDASEKTSSACVVQQEEEKESKAAEKQMVVTKGSSNVVKLRITESPIFEKAKVEEEEEEKKEAKVAQKQMVMKKESSSAVKLRIISEEKANMEQERSATIEKKLEESKRKLHQRYEEVESAKRQRKIQSFNLINSPRSRSRASSSPNLPNPKTEEASRYIRDAWGNY</sequence>
<dbReference type="InterPro" id="IPR017923">
    <property type="entry name" value="TFIIS_N"/>
</dbReference>
<dbReference type="GO" id="GO:0005634">
    <property type="term" value="C:nucleus"/>
    <property type="evidence" value="ECO:0007669"/>
    <property type="project" value="UniProtKB-SubCell"/>
</dbReference>
<dbReference type="PROSITE" id="PS51319">
    <property type="entry name" value="TFIIS_N"/>
    <property type="match status" value="1"/>
</dbReference>
<dbReference type="Pfam" id="PF08711">
    <property type="entry name" value="Med26"/>
    <property type="match status" value="1"/>
</dbReference>
<feature type="compositionally biased region" description="Low complexity" evidence="5">
    <location>
        <begin position="320"/>
        <end position="337"/>
    </location>
</feature>
<evidence type="ECO:0000313" key="7">
    <source>
        <dbReference type="EMBL" id="KAJ9550781.1"/>
    </source>
</evidence>
<evidence type="ECO:0000256" key="5">
    <source>
        <dbReference type="SAM" id="MobiDB-lite"/>
    </source>
</evidence>